<reference evidence="1 2" key="1">
    <citation type="journal article" date="2024" name="Science">
        <title>Giant polyketide synthase enzymes in the biosynthesis of giant marine polyether toxins.</title>
        <authorList>
            <person name="Fallon T.R."/>
            <person name="Shende V.V."/>
            <person name="Wierzbicki I.H."/>
            <person name="Pendleton A.L."/>
            <person name="Watervoot N.F."/>
            <person name="Auber R.P."/>
            <person name="Gonzalez D.J."/>
            <person name="Wisecaver J.H."/>
            <person name="Moore B.S."/>
        </authorList>
    </citation>
    <scope>NUCLEOTIDE SEQUENCE [LARGE SCALE GENOMIC DNA]</scope>
    <source>
        <strain evidence="1 2">12B1</strain>
    </source>
</reference>
<evidence type="ECO:0008006" key="3">
    <source>
        <dbReference type="Google" id="ProtNLM"/>
    </source>
</evidence>
<dbReference type="Pfam" id="PF06258">
    <property type="entry name" value="Mito_fiss_Elm1"/>
    <property type="match status" value="2"/>
</dbReference>
<evidence type="ECO:0000313" key="2">
    <source>
        <dbReference type="Proteomes" id="UP001515480"/>
    </source>
</evidence>
<dbReference type="PANTHER" id="PTHR33986">
    <property type="entry name" value="OS02G0535700 PROTEIN"/>
    <property type="match status" value="1"/>
</dbReference>
<sequence>MAASCLVLSNGVIGAEKQALALARAVGLPTRVTRVTNALHRLPTSLQLAAAQLFGAAAVGAPPHAPPALAISCGRATVPASIALRDAGHGRTLTVHVQRPPCDPRLFDLIIAPRHDYSAQAVPPNVCLTDGSLHSITPEAVARARDEWASSVGRLPSPRLALLVGGEVSRRPWQRALTPPADATRLEALAASACEVGAPPLAASPVAPTRRVAVQAARAARGSLLFSCSRRTPGPARAAATEQIRLDCLVYEGGGTNPYLGYLAYADFVIVTPDSINMVSEACALGTPHHLYAWHVFLLTFVHVTLADVELWAHGTLARGTSNRSQKSRSGYIRYHTSRNVCG</sequence>
<evidence type="ECO:0000313" key="1">
    <source>
        <dbReference type="EMBL" id="KAL1528779.1"/>
    </source>
</evidence>
<proteinExistence type="predicted"/>
<dbReference type="Proteomes" id="UP001515480">
    <property type="component" value="Unassembled WGS sequence"/>
</dbReference>
<name>A0AB34K327_PRYPA</name>
<gene>
    <name evidence="1" type="ORF">AB1Y20_010106</name>
</gene>
<accession>A0AB34K327</accession>
<keyword evidence="2" id="KW-1185">Reference proteome</keyword>
<dbReference type="PANTHER" id="PTHR33986:SF15">
    <property type="entry name" value="MITOCHONDRIAL FISSION PROTEIN ELM1"/>
    <property type="match status" value="1"/>
</dbReference>
<dbReference type="EMBL" id="JBGBPQ010000002">
    <property type="protein sequence ID" value="KAL1528779.1"/>
    <property type="molecule type" value="Genomic_DNA"/>
</dbReference>
<organism evidence="1 2">
    <name type="scientific">Prymnesium parvum</name>
    <name type="common">Toxic golden alga</name>
    <dbReference type="NCBI Taxonomy" id="97485"/>
    <lineage>
        <taxon>Eukaryota</taxon>
        <taxon>Haptista</taxon>
        <taxon>Haptophyta</taxon>
        <taxon>Prymnesiophyceae</taxon>
        <taxon>Prymnesiales</taxon>
        <taxon>Prymnesiaceae</taxon>
        <taxon>Prymnesium</taxon>
    </lineage>
</organism>
<dbReference type="AlphaFoldDB" id="A0AB34K327"/>
<protein>
    <recommendedName>
        <fullName evidence="3">Lipid-A-disaccharide synthase</fullName>
    </recommendedName>
</protein>
<comment type="caution">
    <text evidence="1">The sequence shown here is derived from an EMBL/GenBank/DDBJ whole genome shotgun (WGS) entry which is preliminary data.</text>
</comment>
<dbReference type="InterPro" id="IPR009367">
    <property type="entry name" value="Elm1-like"/>
</dbReference>